<accession>A0A368G8R1</accession>
<name>A0A368G8R1_ANCCA</name>
<comment type="caution">
    <text evidence="2">The sequence shown here is derived from an EMBL/GenBank/DDBJ whole genome shotgun (WGS) entry which is preliminary data.</text>
</comment>
<feature type="compositionally biased region" description="Basic and acidic residues" evidence="1">
    <location>
        <begin position="265"/>
        <end position="286"/>
    </location>
</feature>
<dbReference type="EMBL" id="JOJR01000303">
    <property type="protein sequence ID" value="RCN40088.1"/>
    <property type="molecule type" value="Genomic_DNA"/>
</dbReference>
<feature type="compositionally biased region" description="Basic and acidic residues" evidence="1">
    <location>
        <begin position="1"/>
        <end position="29"/>
    </location>
</feature>
<feature type="compositionally biased region" description="Basic and acidic residues" evidence="1">
    <location>
        <begin position="238"/>
        <end position="249"/>
    </location>
</feature>
<gene>
    <name evidence="2" type="ORF">ANCCAN_13970</name>
</gene>
<dbReference type="Proteomes" id="UP000252519">
    <property type="component" value="Unassembled WGS sequence"/>
</dbReference>
<evidence type="ECO:0000313" key="3">
    <source>
        <dbReference type="Proteomes" id="UP000252519"/>
    </source>
</evidence>
<keyword evidence="3" id="KW-1185">Reference proteome</keyword>
<dbReference type="OrthoDB" id="5905826at2759"/>
<reference evidence="2 3" key="1">
    <citation type="submission" date="2014-10" db="EMBL/GenBank/DDBJ databases">
        <title>Draft genome of the hookworm Ancylostoma caninum.</title>
        <authorList>
            <person name="Mitreva M."/>
        </authorList>
    </citation>
    <scope>NUCLEOTIDE SEQUENCE [LARGE SCALE GENOMIC DNA]</scope>
    <source>
        <strain evidence="2 3">Baltimore</strain>
    </source>
</reference>
<protein>
    <submittedName>
        <fullName evidence="2">Uncharacterized protein</fullName>
    </submittedName>
</protein>
<feature type="region of interest" description="Disordered" evidence="1">
    <location>
        <begin position="1"/>
        <end position="167"/>
    </location>
</feature>
<evidence type="ECO:0000256" key="1">
    <source>
        <dbReference type="SAM" id="MobiDB-lite"/>
    </source>
</evidence>
<feature type="compositionally biased region" description="Polar residues" evidence="1">
    <location>
        <begin position="38"/>
        <end position="51"/>
    </location>
</feature>
<organism evidence="2 3">
    <name type="scientific">Ancylostoma caninum</name>
    <name type="common">Dog hookworm</name>
    <dbReference type="NCBI Taxonomy" id="29170"/>
    <lineage>
        <taxon>Eukaryota</taxon>
        <taxon>Metazoa</taxon>
        <taxon>Ecdysozoa</taxon>
        <taxon>Nematoda</taxon>
        <taxon>Chromadorea</taxon>
        <taxon>Rhabditida</taxon>
        <taxon>Rhabditina</taxon>
        <taxon>Rhabditomorpha</taxon>
        <taxon>Strongyloidea</taxon>
        <taxon>Ancylostomatidae</taxon>
        <taxon>Ancylostomatinae</taxon>
        <taxon>Ancylostoma</taxon>
    </lineage>
</organism>
<evidence type="ECO:0000313" key="2">
    <source>
        <dbReference type="EMBL" id="RCN40088.1"/>
    </source>
</evidence>
<feature type="region of interest" description="Disordered" evidence="1">
    <location>
        <begin position="238"/>
        <end position="329"/>
    </location>
</feature>
<feature type="compositionally biased region" description="Basic residues" evidence="1">
    <location>
        <begin position="287"/>
        <end position="299"/>
    </location>
</feature>
<proteinExistence type="predicted"/>
<feature type="compositionally biased region" description="Polar residues" evidence="1">
    <location>
        <begin position="108"/>
        <end position="120"/>
    </location>
</feature>
<dbReference type="AlphaFoldDB" id="A0A368G8R1"/>
<feature type="compositionally biased region" description="Polar residues" evidence="1">
    <location>
        <begin position="136"/>
        <end position="167"/>
    </location>
</feature>
<sequence length="329" mass="36545">MSEVIENIKTKTIKNDKKQGNKAKDDSVKTAKLKVQNPYVSRISTLTSQGKRTPIKNRTGKRDDTKTCIAPPPAQQDPQRPTPTANGADEDSAKFDLWLNPETATPGPLTSVTSTATKVSRTAAKETPAPPLPTSAARTNQPTTQQDNLSKESIGNVGGTANQTTRLSTSLETAKDISTIDPKEAAKYCFLNQPKEQKLVENPEKFGEDSTMTAAYQDFDLFEIKDNNKPPDIRKLEEFFASAKEKEEATQQPSVTNDVVPPARRPVEQSKEMRKTGSRENKDPNKNRKKQKKILRLHPSRSLTKIATLFKDKSKKKLKAKTQPTMQRS</sequence>
<feature type="compositionally biased region" description="Low complexity" evidence="1">
    <location>
        <begin position="76"/>
        <end position="85"/>
    </location>
</feature>